<name>A0A059T8E3_9CAUD</name>
<dbReference type="Proteomes" id="UP000026994">
    <property type="component" value="Segment"/>
</dbReference>
<accession>A0A059T8E3</accession>
<sequence>MEGIAMYELEKLLGKDKHGNQIRIGDRLSLQLDDGEYRECVVAVRKVNTIVLNPVALTSKSETVSVTGVFFVVTDPHTGEELPLLPKVDSNGVVDTQKAEIIL</sequence>
<keyword evidence="2" id="KW-1185">Reference proteome</keyword>
<evidence type="ECO:0000313" key="1">
    <source>
        <dbReference type="EMBL" id="AHL19165.1"/>
    </source>
</evidence>
<proteinExistence type="predicted"/>
<protein>
    <submittedName>
        <fullName evidence="1">Uncharacterized protein</fullName>
    </submittedName>
</protein>
<organism evidence="1 2">
    <name type="scientific">Listeria phage LP-064</name>
    <dbReference type="NCBI Taxonomy" id="1458853"/>
    <lineage>
        <taxon>Viruses</taxon>
        <taxon>Duplodnaviria</taxon>
        <taxon>Heunggongvirae</taxon>
        <taxon>Uroviricota</taxon>
        <taxon>Caudoviricetes</taxon>
        <taxon>Herelleviridae</taxon>
        <taxon>Jasinskavirinae</taxon>
        <taxon>Pecentumvirus</taxon>
        <taxon>Pecentumvirus LP064</taxon>
    </lineage>
</organism>
<gene>
    <name evidence="1" type="ORF">LP064_143</name>
</gene>
<dbReference type="EMBL" id="KJ094029">
    <property type="protein sequence ID" value="AHL19165.1"/>
    <property type="molecule type" value="Genomic_DNA"/>
</dbReference>
<evidence type="ECO:0000313" key="2">
    <source>
        <dbReference type="Proteomes" id="UP000026994"/>
    </source>
</evidence>
<reference evidence="1 2" key="1">
    <citation type="journal article" date="2014" name="Appl. Environ. Microbiol.">
        <title>Comparative genomic and morphological analysis of Listeria phages isolated from farm environments.</title>
        <authorList>
            <person name="Denes T."/>
            <person name="Vongkamjan K."/>
            <person name="Ackermann H.W."/>
            <person name="Moreno Switt A.I."/>
            <person name="Wiedmann M."/>
            <person name="den Bakker H.C."/>
        </authorList>
    </citation>
    <scope>NUCLEOTIDE SEQUENCE [LARGE SCALE GENOMIC DNA]</scope>
</reference>